<proteinExistence type="predicted"/>
<evidence type="ECO:0000313" key="1">
    <source>
        <dbReference type="EMBL" id="TCO14122.1"/>
    </source>
</evidence>
<organism evidence="1 2">
    <name type="scientific">Camelimonas lactis</name>
    <dbReference type="NCBI Taxonomy" id="659006"/>
    <lineage>
        <taxon>Bacteria</taxon>
        <taxon>Pseudomonadati</taxon>
        <taxon>Pseudomonadota</taxon>
        <taxon>Alphaproteobacteria</taxon>
        <taxon>Hyphomicrobiales</taxon>
        <taxon>Chelatococcaceae</taxon>
        <taxon>Camelimonas</taxon>
    </lineage>
</organism>
<reference evidence="1 2" key="1">
    <citation type="submission" date="2019-03" db="EMBL/GenBank/DDBJ databases">
        <title>Genomic Encyclopedia of Type Strains, Phase IV (KMG-IV): sequencing the most valuable type-strain genomes for metagenomic binning, comparative biology and taxonomic classification.</title>
        <authorList>
            <person name="Goeker M."/>
        </authorList>
    </citation>
    <scope>NUCLEOTIDE SEQUENCE [LARGE SCALE GENOMIC DNA]</scope>
    <source>
        <strain evidence="1 2">DSM 22958</strain>
    </source>
</reference>
<gene>
    <name evidence="1" type="ORF">EV666_10474</name>
</gene>
<dbReference type="EMBL" id="SLWL01000004">
    <property type="protein sequence ID" value="TCO14122.1"/>
    <property type="molecule type" value="Genomic_DNA"/>
</dbReference>
<accession>A0A4R2GTZ2</accession>
<dbReference type="Proteomes" id="UP000294881">
    <property type="component" value="Unassembled WGS sequence"/>
</dbReference>
<comment type="caution">
    <text evidence="1">The sequence shown here is derived from an EMBL/GenBank/DDBJ whole genome shotgun (WGS) entry which is preliminary data.</text>
</comment>
<keyword evidence="2" id="KW-1185">Reference proteome</keyword>
<sequence length="102" mass="10720">MEKVRSAGNVMKMGGLMVRRLKLAARAVCRRADATGWPAEQPRFTAISAGWGRSRKQHEPGAAVEVIATFVGVLSRLDAARAANHPASPGEAAAAVRTVAEA</sequence>
<dbReference type="AlphaFoldDB" id="A0A4R2GTZ2"/>
<protein>
    <submittedName>
        <fullName evidence="1">Uncharacterized protein</fullName>
    </submittedName>
</protein>
<name>A0A4R2GTZ2_9HYPH</name>
<evidence type="ECO:0000313" key="2">
    <source>
        <dbReference type="Proteomes" id="UP000294881"/>
    </source>
</evidence>